<feature type="transmembrane region" description="Helical" evidence="1">
    <location>
        <begin position="460"/>
        <end position="482"/>
    </location>
</feature>
<accession>A0A1H6LU66</accession>
<feature type="transmembrane region" description="Helical" evidence="1">
    <location>
        <begin position="64"/>
        <end position="85"/>
    </location>
</feature>
<feature type="transmembrane region" description="Helical" evidence="1">
    <location>
        <begin position="436"/>
        <end position="453"/>
    </location>
</feature>
<sequence>MNFINKINKYLIERFPTIWNTKIVWILLICLPIHGLFFLIGYFSHTNPQTFHYGYTASDYFNSGMILVHIIISLLMITGWLVAMFKNNAFKNFYPVSRTQLFGQFLCYFIIIFCSVSFYFSYMFGFKLFITKEYPDDLMIKNVAIINKANAFLSTDYQPYQLSQRKYPQIFEELHCETNSDYIDYSKNHYAIRNEVYQFYSLYQKAVTQKNEYNEFLYPEEEQKKNIDFVRYQVRNDTCFYFYRKEVVDVSEYVKNAELSYYNFSRPFYTLSSGTSSNRYDSYYYNETYYPPQNDAQLNQQIIELLDRNNPEEIKQILDDFLNISKQLKIKTNLNTNDWFKIVYHPDNFEVKQFIYNNFNFDLNPSYYPYDAEAVVEAATANASDAVIAEETVSRNSTYYFFKNNHTNYFYETGTLKNTLLNIDSMKNYDFISQNIHIYLWMSFILSALIFSFRVTNLRTVIFTGITTGVLSLLVGLISLMYSLSVSSYNVEYFTSYFILALGFVILSIPIFMPKSGSKLFRGILINMSILGFVPYVFLILGIITMHQKDACTEIYNYSDCFILLDWLDIIPTSWILLTTGFIFLLIYTSVIKKWRALPE</sequence>
<keyword evidence="1" id="KW-1133">Transmembrane helix</keyword>
<reference evidence="2 3" key="1">
    <citation type="submission" date="2016-10" db="EMBL/GenBank/DDBJ databases">
        <authorList>
            <person name="de Groot N.N."/>
        </authorList>
    </citation>
    <scope>NUCLEOTIDE SEQUENCE [LARGE SCALE GENOMIC DNA]</scope>
    <source>
        <strain evidence="2 3">CGMCC 1.10825</strain>
    </source>
</reference>
<feature type="transmembrane region" description="Helical" evidence="1">
    <location>
        <begin position="494"/>
        <end position="512"/>
    </location>
</feature>
<feature type="transmembrane region" description="Helical" evidence="1">
    <location>
        <begin position="105"/>
        <end position="125"/>
    </location>
</feature>
<dbReference type="AlphaFoldDB" id="A0A1H6LU66"/>
<name>A0A1H6LU66_9FLAO</name>
<gene>
    <name evidence="2" type="ORF">SAMN02927937_01941</name>
</gene>
<organism evidence="2 3">
    <name type="scientific">Paenimyroides marinum</name>
    <dbReference type="NCBI Taxonomy" id="1159016"/>
    <lineage>
        <taxon>Bacteria</taxon>
        <taxon>Pseudomonadati</taxon>
        <taxon>Bacteroidota</taxon>
        <taxon>Flavobacteriia</taxon>
        <taxon>Flavobacteriales</taxon>
        <taxon>Flavobacteriaceae</taxon>
        <taxon>Paenimyroides</taxon>
    </lineage>
</organism>
<keyword evidence="1" id="KW-0812">Transmembrane</keyword>
<dbReference type="STRING" id="1159016.SAMN02927937_01941"/>
<keyword evidence="1" id="KW-0472">Membrane</keyword>
<feature type="transmembrane region" description="Helical" evidence="1">
    <location>
        <begin position="567"/>
        <end position="588"/>
    </location>
</feature>
<keyword evidence="3" id="KW-1185">Reference proteome</keyword>
<dbReference type="EMBL" id="FNXE01000027">
    <property type="protein sequence ID" value="SEH88602.1"/>
    <property type="molecule type" value="Genomic_DNA"/>
</dbReference>
<dbReference type="OrthoDB" id="996104at2"/>
<dbReference type="RefSeq" id="WP_091099722.1">
    <property type="nucleotide sequence ID" value="NZ_FNXE01000027.1"/>
</dbReference>
<evidence type="ECO:0000313" key="3">
    <source>
        <dbReference type="Proteomes" id="UP000199634"/>
    </source>
</evidence>
<feature type="transmembrane region" description="Helical" evidence="1">
    <location>
        <begin position="23"/>
        <end position="44"/>
    </location>
</feature>
<dbReference type="Proteomes" id="UP000199634">
    <property type="component" value="Unassembled WGS sequence"/>
</dbReference>
<evidence type="ECO:0000256" key="1">
    <source>
        <dbReference type="SAM" id="Phobius"/>
    </source>
</evidence>
<proteinExistence type="predicted"/>
<feature type="transmembrane region" description="Helical" evidence="1">
    <location>
        <begin position="524"/>
        <end position="547"/>
    </location>
</feature>
<evidence type="ECO:0000313" key="2">
    <source>
        <dbReference type="EMBL" id="SEH88602.1"/>
    </source>
</evidence>
<protein>
    <submittedName>
        <fullName evidence="2">Uncharacterized protein</fullName>
    </submittedName>
</protein>